<dbReference type="OMA" id="WTCCEDE"/>
<dbReference type="Proteomes" id="UP000030686">
    <property type="component" value="Unassembled WGS sequence"/>
</dbReference>
<keyword evidence="3" id="KW-1185">Reference proteome</keyword>
<organism evidence="2 3">
    <name type="scientific">Penicillium roqueforti (strain FM164)</name>
    <dbReference type="NCBI Taxonomy" id="1365484"/>
    <lineage>
        <taxon>Eukaryota</taxon>
        <taxon>Fungi</taxon>
        <taxon>Dikarya</taxon>
        <taxon>Ascomycota</taxon>
        <taxon>Pezizomycotina</taxon>
        <taxon>Eurotiomycetes</taxon>
        <taxon>Eurotiomycetidae</taxon>
        <taxon>Eurotiales</taxon>
        <taxon>Aspergillaceae</taxon>
        <taxon>Penicillium</taxon>
    </lineage>
</organism>
<accession>W6PW08</accession>
<dbReference type="EMBL" id="HG792015">
    <property type="protein sequence ID" value="CDM27966.1"/>
    <property type="molecule type" value="Genomic_DNA"/>
</dbReference>
<protein>
    <submittedName>
        <fullName evidence="2">Genomic scaffold, ProqFM164S01</fullName>
    </submittedName>
</protein>
<evidence type="ECO:0000256" key="1">
    <source>
        <dbReference type="SAM" id="SignalP"/>
    </source>
</evidence>
<name>W6PW08_PENRF</name>
<proteinExistence type="predicted"/>
<evidence type="ECO:0000313" key="2">
    <source>
        <dbReference type="EMBL" id="CDM27966.1"/>
    </source>
</evidence>
<reference evidence="2" key="1">
    <citation type="journal article" date="2014" name="Nat. Commun.">
        <title>Multiple recent horizontal transfers of a large genomic region in cheese making fungi.</title>
        <authorList>
            <person name="Cheeseman K."/>
            <person name="Ropars J."/>
            <person name="Renault P."/>
            <person name="Dupont J."/>
            <person name="Gouzy J."/>
            <person name="Branca A."/>
            <person name="Abraham A.L."/>
            <person name="Ceppi M."/>
            <person name="Conseiller E."/>
            <person name="Debuchy R."/>
            <person name="Malagnac F."/>
            <person name="Goarin A."/>
            <person name="Silar P."/>
            <person name="Lacoste S."/>
            <person name="Sallet E."/>
            <person name="Bensimon A."/>
            <person name="Giraud T."/>
            <person name="Brygoo Y."/>
        </authorList>
    </citation>
    <scope>NUCLEOTIDE SEQUENCE [LARGE SCALE GENOMIC DNA]</scope>
    <source>
        <strain evidence="2">FM164</strain>
    </source>
</reference>
<dbReference type="OrthoDB" id="4341480at2759"/>
<dbReference type="AlphaFoldDB" id="W6PW08"/>
<feature type="chain" id="PRO_5004881626" evidence="1">
    <location>
        <begin position="21"/>
        <end position="64"/>
    </location>
</feature>
<gene>
    <name evidence="2" type="ORF">PROQFM164_S01g001777</name>
</gene>
<feature type="signal peptide" evidence="1">
    <location>
        <begin position="1"/>
        <end position="20"/>
    </location>
</feature>
<keyword evidence="1" id="KW-0732">Signal</keyword>
<evidence type="ECO:0000313" key="3">
    <source>
        <dbReference type="Proteomes" id="UP000030686"/>
    </source>
</evidence>
<sequence length="64" mass="6976">MQFSTFLFATLALAVSSAWAKDATSDDDPTCLTTCRDDPYPCQGGWVSTQLDVDDEPCWTCCSS</sequence>